<organism evidence="2 3">
    <name type="scientific">Aspergillus pseudoustus</name>
    <dbReference type="NCBI Taxonomy" id="1810923"/>
    <lineage>
        <taxon>Eukaryota</taxon>
        <taxon>Fungi</taxon>
        <taxon>Dikarya</taxon>
        <taxon>Ascomycota</taxon>
        <taxon>Pezizomycotina</taxon>
        <taxon>Eurotiomycetes</taxon>
        <taxon>Eurotiomycetidae</taxon>
        <taxon>Eurotiales</taxon>
        <taxon>Aspergillaceae</taxon>
        <taxon>Aspergillus</taxon>
        <taxon>Aspergillus subgen. Nidulantes</taxon>
    </lineage>
</organism>
<accession>A0ABR4J483</accession>
<proteinExistence type="predicted"/>
<evidence type="ECO:0000259" key="1">
    <source>
        <dbReference type="Pfam" id="PF20150"/>
    </source>
</evidence>
<sequence length="337" mass="38917">MQLPTKGQTQGQNEREQHNTKILALEPDEIACQVYEEEEHSLFKVADHEEQPFRLLDLPREIRQQIYRFTLGYRIVHVRYTHEVYRLDLPASRKGKLGWKYFVCVCDNIAPQPGSELALGRVWAGDHGVDLPGVYKQNLWRHGMPWCRFDDTKHEGGIEPGLSAPGGVGPALLHVSKEVCKEASEIMYQDNIFCFKTATAFDSFLSVNQGLSRAQLALVRNIIIYIPQPRGSAMYEWNRWLAQVPQSLHALTGLQKLRIVFGSLNEKEALRPNRPHWTWRNLSIDVRLRRTLNLHQFKDGLEFAKTLELMILGPWEEVAEQMLEAHYVYKGSWVYAP</sequence>
<protein>
    <recommendedName>
        <fullName evidence="1">2EXR domain-containing protein</fullName>
    </recommendedName>
</protein>
<feature type="domain" description="2EXR" evidence="1">
    <location>
        <begin position="57"/>
        <end position="189"/>
    </location>
</feature>
<evidence type="ECO:0000313" key="3">
    <source>
        <dbReference type="Proteomes" id="UP001610446"/>
    </source>
</evidence>
<reference evidence="2 3" key="1">
    <citation type="submission" date="2024-07" db="EMBL/GenBank/DDBJ databases">
        <title>Section-level genome sequencing and comparative genomics of Aspergillus sections Usti and Cavernicolus.</title>
        <authorList>
            <consortium name="Lawrence Berkeley National Laboratory"/>
            <person name="Nybo J.L."/>
            <person name="Vesth T.C."/>
            <person name="Theobald S."/>
            <person name="Frisvad J.C."/>
            <person name="Larsen T.O."/>
            <person name="Kjaerboelling I."/>
            <person name="Rothschild-Mancinelli K."/>
            <person name="Lyhne E.K."/>
            <person name="Kogle M.E."/>
            <person name="Barry K."/>
            <person name="Clum A."/>
            <person name="Na H."/>
            <person name="Ledsgaard L."/>
            <person name="Lin J."/>
            <person name="Lipzen A."/>
            <person name="Kuo A."/>
            <person name="Riley R."/>
            <person name="Mondo S."/>
            <person name="Labutti K."/>
            <person name="Haridas S."/>
            <person name="Pangalinan J."/>
            <person name="Salamov A.A."/>
            <person name="Simmons B.A."/>
            <person name="Magnuson J.K."/>
            <person name="Chen J."/>
            <person name="Drula E."/>
            <person name="Henrissat B."/>
            <person name="Wiebenga A."/>
            <person name="Lubbers R.J."/>
            <person name="Gomes A.C."/>
            <person name="Makela M.R."/>
            <person name="Stajich J."/>
            <person name="Grigoriev I.V."/>
            <person name="Mortensen U.H."/>
            <person name="De Vries R.P."/>
            <person name="Baker S.E."/>
            <person name="Andersen M.R."/>
        </authorList>
    </citation>
    <scope>NUCLEOTIDE SEQUENCE [LARGE SCALE GENOMIC DNA]</scope>
    <source>
        <strain evidence="2 3">CBS 123904</strain>
    </source>
</reference>
<dbReference type="PANTHER" id="PTHR38790">
    <property type="entry name" value="2EXR DOMAIN-CONTAINING PROTEIN-RELATED"/>
    <property type="match status" value="1"/>
</dbReference>
<gene>
    <name evidence="2" type="ORF">BJY01DRAFT_252802</name>
</gene>
<dbReference type="EMBL" id="JBFXLU010000211">
    <property type="protein sequence ID" value="KAL2834825.1"/>
    <property type="molecule type" value="Genomic_DNA"/>
</dbReference>
<comment type="caution">
    <text evidence="2">The sequence shown here is derived from an EMBL/GenBank/DDBJ whole genome shotgun (WGS) entry which is preliminary data.</text>
</comment>
<name>A0ABR4J483_9EURO</name>
<dbReference type="InterPro" id="IPR045518">
    <property type="entry name" value="2EXR"/>
</dbReference>
<dbReference type="PANTHER" id="PTHR38790:SF9">
    <property type="entry name" value="F-BOX DOMAIN-CONTAINING PROTEIN"/>
    <property type="match status" value="1"/>
</dbReference>
<evidence type="ECO:0000313" key="2">
    <source>
        <dbReference type="EMBL" id="KAL2834825.1"/>
    </source>
</evidence>
<dbReference type="Proteomes" id="UP001610446">
    <property type="component" value="Unassembled WGS sequence"/>
</dbReference>
<keyword evidence="3" id="KW-1185">Reference proteome</keyword>
<dbReference type="Pfam" id="PF20150">
    <property type="entry name" value="2EXR"/>
    <property type="match status" value="1"/>
</dbReference>